<evidence type="ECO:0000313" key="1">
    <source>
        <dbReference type="EMBL" id="XBO69237.1"/>
    </source>
</evidence>
<dbReference type="Pfam" id="PF05100">
    <property type="entry name" value="Phage_tail_L"/>
    <property type="match status" value="1"/>
</dbReference>
<accession>A0AAU7KCR9</accession>
<proteinExistence type="predicted"/>
<dbReference type="GO" id="GO:0030430">
    <property type="term" value="C:host cell cytoplasm"/>
    <property type="evidence" value="ECO:0007669"/>
    <property type="project" value="InterPro"/>
</dbReference>
<dbReference type="RefSeq" id="WP_348826528.1">
    <property type="nucleotide sequence ID" value="NZ_CP098827.1"/>
</dbReference>
<gene>
    <name evidence="1" type="ORF">NFG58_11370</name>
</gene>
<dbReference type="NCBIfam" id="TIGR01600">
    <property type="entry name" value="phage_tail_L"/>
    <property type="match status" value="1"/>
</dbReference>
<sequence length="236" mass="26607">MSQVIASDTQHLEQDAIVTMFELDARNYGDGILRFAPYPVDGGPVRFNGYEYQPVPIKAAGFEWNGQGTLPRPTLTVTAMELAFLSLVISADDLVGAPVKRLRTYRRHLDDGTAPDPEALFPIDYYVIERKASQNRRQIQFELSVQMDQEGRMIPHRQILRDSCTHRYRWWDGTQYRYEGVTCPYSGSGEWEADGSSALPGMGRDVCGKRLSDCRLRFGQAGVLPTRAFPGVGRVR</sequence>
<name>A0AAU7KCR9_9GAMM</name>
<dbReference type="GO" id="GO:0051536">
    <property type="term" value="F:iron-sulfur cluster binding"/>
    <property type="evidence" value="ECO:0007669"/>
    <property type="project" value="InterPro"/>
</dbReference>
<protein>
    <submittedName>
        <fullName evidence="1">Phage minor tail protein L</fullName>
    </submittedName>
</protein>
<dbReference type="EMBL" id="CP098827">
    <property type="protein sequence ID" value="XBO69237.1"/>
    <property type="molecule type" value="Genomic_DNA"/>
</dbReference>
<reference evidence="1" key="1">
    <citation type="submission" date="2022-06" db="EMBL/GenBank/DDBJ databases">
        <title>A novel DMS-producing enzyme.</title>
        <authorList>
            <person name="Zhang Y."/>
        </authorList>
    </citation>
    <scope>NUCLEOTIDE SEQUENCE</scope>
    <source>
        <strain evidence="1">RT37</strain>
    </source>
</reference>
<organism evidence="1">
    <name type="scientific">Halomonas sp. RT37</name>
    <dbReference type="NCBI Taxonomy" id="2950872"/>
    <lineage>
        <taxon>Bacteria</taxon>
        <taxon>Pseudomonadati</taxon>
        <taxon>Pseudomonadota</taxon>
        <taxon>Gammaproteobacteria</taxon>
        <taxon>Oceanospirillales</taxon>
        <taxon>Halomonadaceae</taxon>
        <taxon>Halomonas</taxon>
    </lineage>
</organism>
<dbReference type="AlphaFoldDB" id="A0AAU7KCR9"/>
<dbReference type="GO" id="GO:0046718">
    <property type="term" value="P:symbiont entry into host cell"/>
    <property type="evidence" value="ECO:0007669"/>
    <property type="project" value="InterPro"/>
</dbReference>
<dbReference type="InterPro" id="IPR006487">
    <property type="entry name" value="Phage_lambda_L"/>
</dbReference>